<dbReference type="Proteomes" id="UP000600101">
    <property type="component" value="Unassembled WGS sequence"/>
</dbReference>
<protein>
    <submittedName>
        <fullName evidence="1">Class I SAM-dependent methyltransferase</fullName>
    </submittedName>
</protein>
<evidence type="ECO:0000313" key="2">
    <source>
        <dbReference type="Proteomes" id="UP000600101"/>
    </source>
</evidence>
<gene>
    <name evidence="1" type="ORF">H7965_04775</name>
</gene>
<dbReference type="EMBL" id="JACOMF010000004">
    <property type="protein sequence ID" value="MBC4014632.1"/>
    <property type="molecule type" value="Genomic_DNA"/>
</dbReference>
<dbReference type="GO" id="GO:0032259">
    <property type="term" value="P:methylation"/>
    <property type="evidence" value="ECO:0007669"/>
    <property type="project" value="UniProtKB-KW"/>
</dbReference>
<dbReference type="AlphaFoldDB" id="A0A9X0QWC2"/>
<keyword evidence="1" id="KW-0808">Transferase</keyword>
<proteinExistence type="predicted"/>
<dbReference type="RefSeq" id="WP_186769412.1">
    <property type="nucleotide sequence ID" value="NZ_JACOMF010000004.1"/>
</dbReference>
<reference evidence="1" key="1">
    <citation type="submission" date="2020-08" db="EMBL/GenBank/DDBJ databases">
        <authorList>
            <person name="Hu Y."/>
            <person name="Nguyen S.V."/>
            <person name="Li F."/>
            <person name="Fanning S."/>
        </authorList>
    </citation>
    <scope>NUCLEOTIDE SEQUENCE</scope>
    <source>
        <strain evidence="1">SYSU D8009</strain>
    </source>
</reference>
<dbReference type="Gene3D" id="3.40.50.150">
    <property type="entry name" value="Vaccinia Virus protein VP39"/>
    <property type="match status" value="1"/>
</dbReference>
<dbReference type="InterPro" id="IPR029063">
    <property type="entry name" value="SAM-dependent_MTases_sf"/>
</dbReference>
<dbReference type="GO" id="GO:0008168">
    <property type="term" value="F:methyltransferase activity"/>
    <property type="evidence" value="ECO:0007669"/>
    <property type="project" value="UniProtKB-KW"/>
</dbReference>
<evidence type="ECO:0000313" key="1">
    <source>
        <dbReference type="EMBL" id="MBC4014632.1"/>
    </source>
</evidence>
<keyword evidence="2" id="KW-1185">Reference proteome</keyword>
<accession>A0A9X0QWC2</accession>
<comment type="caution">
    <text evidence="1">The sequence shown here is derived from an EMBL/GenBank/DDBJ whole genome shotgun (WGS) entry which is preliminary data.</text>
</comment>
<keyword evidence="1" id="KW-0489">Methyltransferase</keyword>
<dbReference type="SUPFAM" id="SSF53335">
    <property type="entry name" value="S-adenosyl-L-methionine-dependent methyltransferases"/>
    <property type="match status" value="1"/>
</dbReference>
<sequence>MTEAFDLDWLDLREPFDAIARSEALAAQLLALLPARPRLIDLGSGTGSLFRWLAPRIGRAQAWTLVDHDREMAEAAFDTIADRAGQVGLKVTFPNRKTLLVHAPGGAWRVEALAADLADAPGILPLANADAVLSSALCDLVSRPWLERMAAALRVPFYAALCVDGRERFLPPHPLDARVLAGFRRDQGRDKGFGGSALGPLAPAAIAATFGARGFQVTSAASDWVVRQRGASPLPGLRQHNYRFVSELALGHAAAARRHDHRGLRSIGAWADARLKQISGRRLAVRIGHRDLLAAPPRR</sequence>
<organism evidence="1 2">
    <name type="scientific">Siccirubricoccus deserti</name>
    <dbReference type="NCBI Taxonomy" id="2013562"/>
    <lineage>
        <taxon>Bacteria</taxon>
        <taxon>Pseudomonadati</taxon>
        <taxon>Pseudomonadota</taxon>
        <taxon>Alphaproteobacteria</taxon>
        <taxon>Acetobacterales</taxon>
        <taxon>Roseomonadaceae</taxon>
        <taxon>Siccirubricoccus</taxon>
    </lineage>
</organism>
<name>A0A9X0QWC2_9PROT</name>